<organism evidence="2 3">
    <name type="scientific">Lasiosphaeris hirsuta</name>
    <dbReference type="NCBI Taxonomy" id="260670"/>
    <lineage>
        <taxon>Eukaryota</taxon>
        <taxon>Fungi</taxon>
        <taxon>Dikarya</taxon>
        <taxon>Ascomycota</taxon>
        <taxon>Pezizomycotina</taxon>
        <taxon>Sordariomycetes</taxon>
        <taxon>Sordariomycetidae</taxon>
        <taxon>Sordariales</taxon>
        <taxon>Lasiosphaeriaceae</taxon>
        <taxon>Lasiosphaeris</taxon>
    </lineage>
</organism>
<reference evidence="2" key="1">
    <citation type="submission" date="2023-06" db="EMBL/GenBank/DDBJ databases">
        <title>Genome-scale phylogeny and comparative genomics of the fungal order Sordariales.</title>
        <authorList>
            <consortium name="Lawrence Berkeley National Laboratory"/>
            <person name="Hensen N."/>
            <person name="Bonometti L."/>
            <person name="Westerberg I."/>
            <person name="Brannstrom I.O."/>
            <person name="Guillou S."/>
            <person name="Cros-Aarteil S."/>
            <person name="Calhoun S."/>
            <person name="Haridas S."/>
            <person name="Kuo A."/>
            <person name="Mondo S."/>
            <person name="Pangilinan J."/>
            <person name="Riley R."/>
            <person name="Labutti K."/>
            <person name="Andreopoulos B."/>
            <person name="Lipzen A."/>
            <person name="Chen C."/>
            <person name="Yanf M."/>
            <person name="Daum C."/>
            <person name="Ng V."/>
            <person name="Clum A."/>
            <person name="Steindorff A."/>
            <person name="Ohm R."/>
            <person name="Martin F."/>
            <person name="Silar P."/>
            <person name="Natvig D."/>
            <person name="Lalanne C."/>
            <person name="Gautier V."/>
            <person name="Ament-Velasquez S.L."/>
            <person name="Kruys A."/>
            <person name="Hutchinson M.I."/>
            <person name="Powell A.J."/>
            <person name="Barry K."/>
            <person name="Miller A.N."/>
            <person name="Grigoriev I.V."/>
            <person name="Debuchy R."/>
            <person name="Gladieux P."/>
            <person name="Thoren M.H."/>
            <person name="Johannesson H."/>
        </authorList>
    </citation>
    <scope>NUCLEOTIDE SEQUENCE</scope>
    <source>
        <strain evidence="2">SMH4607-1</strain>
    </source>
</reference>
<name>A0AA40DXM4_9PEZI</name>
<dbReference type="SUPFAM" id="SSF103473">
    <property type="entry name" value="MFS general substrate transporter"/>
    <property type="match status" value="1"/>
</dbReference>
<dbReference type="EMBL" id="JAUKUA010000003">
    <property type="protein sequence ID" value="KAK0720184.1"/>
    <property type="molecule type" value="Genomic_DNA"/>
</dbReference>
<proteinExistence type="predicted"/>
<evidence type="ECO:0000256" key="1">
    <source>
        <dbReference type="SAM" id="MobiDB-lite"/>
    </source>
</evidence>
<comment type="caution">
    <text evidence="2">The sequence shown here is derived from an EMBL/GenBank/DDBJ whole genome shotgun (WGS) entry which is preliminary data.</text>
</comment>
<keyword evidence="3" id="KW-1185">Reference proteome</keyword>
<protein>
    <submittedName>
        <fullName evidence="2">Uncharacterized protein</fullName>
    </submittedName>
</protein>
<evidence type="ECO:0000313" key="2">
    <source>
        <dbReference type="EMBL" id="KAK0720184.1"/>
    </source>
</evidence>
<gene>
    <name evidence="2" type="ORF">B0H67DRAFT_575273</name>
</gene>
<evidence type="ECO:0000313" key="3">
    <source>
        <dbReference type="Proteomes" id="UP001172102"/>
    </source>
</evidence>
<dbReference type="AlphaFoldDB" id="A0AA40DXM4"/>
<dbReference type="Gene3D" id="1.20.1720.10">
    <property type="entry name" value="Multidrug resistance protein D"/>
    <property type="match status" value="1"/>
</dbReference>
<sequence length="115" mass="12355">MELRSFEPAGYHGSPGNNPPLDLQARSPRHPTEPHTPASAYHRPENHGRRDRYLLAAARPVYLGSAVLSAGASAWCATSLDFGSLLAARVVQGIAVSAVEALPSECDDYRDLFLA</sequence>
<dbReference type="InterPro" id="IPR036259">
    <property type="entry name" value="MFS_trans_sf"/>
</dbReference>
<dbReference type="Proteomes" id="UP001172102">
    <property type="component" value="Unassembled WGS sequence"/>
</dbReference>
<feature type="region of interest" description="Disordered" evidence="1">
    <location>
        <begin position="1"/>
        <end position="47"/>
    </location>
</feature>
<accession>A0AA40DXM4</accession>